<accession>A0A9C9ENK3</accession>
<dbReference type="AlphaFoldDB" id="A0A9C9ENK3"/>
<evidence type="ECO:0000256" key="3">
    <source>
        <dbReference type="PROSITE-ProRule" id="PRU00339"/>
    </source>
</evidence>
<dbReference type="InterPro" id="IPR050498">
    <property type="entry name" value="Ycf3"/>
</dbReference>
<name>A0A9C9ENK3_UNCW3</name>
<dbReference type="EMBL" id="DRIG01000095">
    <property type="protein sequence ID" value="HEC79280.1"/>
    <property type="molecule type" value="Genomic_DNA"/>
</dbReference>
<dbReference type="PANTHER" id="PTHR44858">
    <property type="entry name" value="TETRATRICOPEPTIDE REPEAT PROTEIN 6"/>
    <property type="match status" value="1"/>
</dbReference>
<dbReference type="Gene3D" id="1.25.40.10">
    <property type="entry name" value="Tetratricopeptide repeat domain"/>
    <property type="match status" value="2"/>
</dbReference>
<keyword evidence="2 3" id="KW-0802">TPR repeat</keyword>
<evidence type="ECO:0000313" key="4">
    <source>
        <dbReference type="EMBL" id="HEC79280.1"/>
    </source>
</evidence>
<feature type="repeat" description="TPR" evidence="3">
    <location>
        <begin position="124"/>
        <end position="157"/>
    </location>
</feature>
<dbReference type="InterPro" id="IPR013105">
    <property type="entry name" value="TPR_2"/>
</dbReference>
<gene>
    <name evidence="4" type="ORF">ENI34_09115</name>
</gene>
<dbReference type="Pfam" id="PF13432">
    <property type="entry name" value="TPR_16"/>
    <property type="match status" value="1"/>
</dbReference>
<keyword evidence="1" id="KW-0677">Repeat</keyword>
<dbReference type="SMART" id="SM00028">
    <property type="entry name" value="TPR"/>
    <property type="match status" value="4"/>
</dbReference>
<dbReference type="PANTHER" id="PTHR44858:SF1">
    <property type="entry name" value="UDP-N-ACETYLGLUCOSAMINE--PEPTIDE N-ACETYLGLUCOSAMINYLTRANSFERASE SPINDLY-RELATED"/>
    <property type="match status" value="1"/>
</dbReference>
<sequence>MRLIFLSFFFLSILSATEIDIAEEYFLEGLEFYNNKEYKTAIERYYAAVKIEPMNGLYRLALAGAYGKHGQYEKAIPHLKKAVKLDTTLIDAYYLIEQFYAELAMEDSAINYFRQEKSLHPGRAELYINLGHLYYRKKDFDKAIEEFSQAQILAPGNPISYCGMGVVLLAEGKDDTAAIFFKEAIKLDSLYPEAHLYYSLVLERKGLRKEADSERRLAYQLKPELKDVDLSGVLPLRGEKADIPFIVSTLDIIIARLIRPEERLAELIRKPFDLNLGTGITTINKEKWFSIKSNPAMETKWVGFKLSLELLVNKDSIRTKEWNYKKIFQTVRLGHPNLPFYFGVGSVNNYTLGLGLIIRDYFNQADENNRKLGSMFALQTKDNTIGVCGMVNSFSPMEVTVGHAYLGKWAQYPDDLLQRAELGFTYAQDNEYDYKVLGGDLLVYLASHGAFHFLVASEVAKTLQHGMGNVTGLLIRFGGMGKKDISFSLYGAGLFLSEDFEPAPFDAFYEKERRQYGSDVVNTVLARYQEKTNGFYATSGFNLGSIMKFSADYQSVSGVDSSGLFTARISVADDENIPVILQGVFYKSNFDDFNTLTTMDENTYIAGIAGLKVLNGLISLNLLYERTYLWGEDDAYEVQEKISPFIQFGARF</sequence>
<comment type="caution">
    <text evidence="4">The sequence shown here is derived from an EMBL/GenBank/DDBJ whole genome shotgun (WGS) entry which is preliminary data.</text>
</comment>
<dbReference type="SUPFAM" id="SSF48452">
    <property type="entry name" value="TPR-like"/>
    <property type="match status" value="1"/>
</dbReference>
<dbReference type="InterPro" id="IPR019734">
    <property type="entry name" value="TPR_rpt"/>
</dbReference>
<dbReference type="Pfam" id="PF07719">
    <property type="entry name" value="TPR_2"/>
    <property type="match status" value="1"/>
</dbReference>
<feature type="repeat" description="TPR" evidence="3">
    <location>
        <begin position="22"/>
        <end position="55"/>
    </location>
</feature>
<proteinExistence type="predicted"/>
<dbReference type="Proteomes" id="UP000885826">
    <property type="component" value="Unassembled WGS sequence"/>
</dbReference>
<dbReference type="InterPro" id="IPR011990">
    <property type="entry name" value="TPR-like_helical_dom_sf"/>
</dbReference>
<organism evidence="4 5">
    <name type="scientific">candidate division WOR-3 bacterium</name>
    <dbReference type="NCBI Taxonomy" id="2052148"/>
    <lineage>
        <taxon>Bacteria</taxon>
        <taxon>Bacteria division WOR-3</taxon>
    </lineage>
</organism>
<dbReference type="GO" id="GO:0009279">
    <property type="term" value="C:cell outer membrane"/>
    <property type="evidence" value="ECO:0007669"/>
    <property type="project" value="TreeGrafter"/>
</dbReference>
<evidence type="ECO:0000256" key="1">
    <source>
        <dbReference type="ARBA" id="ARBA00022737"/>
    </source>
</evidence>
<protein>
    <submittedName>
        <fullName evidence="4">Tetratricopeptide repeat protein</fullName>
    </submittedName>
</protein>
<evidence type="ECO:0000256" key="2">
    <source>
        <dbReference type="ARBA" id="ARBA00022803"/>
    </source>
</evidence>
<evidence type="ECO:0000313" key="5">
    <source>
        <dbReference type="Proteomes" id="UP000885826"/>
    </source>
</evidence>
<dbReference type="PROSITE" id="PS50005">
    <property type="entry name" value="TPR"/>
    <property type="match status" value="2"/>
</dbReference>
<reference evidence="4" key="1">
    <citation type="journal article" date="2020" name="mSystems">
        <title>Genome- and Community-Level Interaction Insights into Carbon Utilization and Element Cycling Functions of Hydrothermarchaeota in Hydrothermal Sediment.</title>
        <authorList>
            <person name="Zhou Z."/>
            <person name="Liu Y."/>
            <person name="Xu W."/>
            <person name="Pan J."/>
            <person name="Luo Z.H."/>
            <person name="Li M."/>
        </authorList>
    </citation>
    <scope>NUCLEOTIDE SEQUENCE</scope>
    <source>
        <strain evidence="4">HyVt-388</strain>
    </source>
</reference>
<dbReference type="GO" id="GO:0046813">
    <property type="term" value="P:receptor-mediated virion attachment to host cell"/>
    <property type="evidence" value="ECO:0007669"/>
    <property type="project" value="TreeGrafter"/>
</dbReference>
<dbReference type="PROSITE" id="PS50293">
    <property type="entry name" value="TPR_REGION"/>
    <property type="match status" value="1"/>
</dbReference>